<dbReference type="AlphaFoldDB" id="A0A382BZA3"/>
<protein>
    <recommendedName>
        <fullName evidence="2">BFD-like [2Fe-2S]-binding domain-containing protein</fullName>
    </recommendedName>
</protein>
<dbReference type="InterPro" id="IPR007419">
    <property type="entry name" value="BFD-like_2Fe2S-bd_dom"/>
</dbReference>
<sequence>MKSEPPIEIEEDEIICNCFQITENTIRYHISKNDINQVEDVTSACEAGGNCGSCHILIQLFIDQNKHQKKLEQVPEQSVSKSKNNNGSFWKKLLPSS</sequence>
<dbReference type="InterPro" id="IPR041854">
    <property type="entry name" value="BFD-like_2Fe2S-bd_dom_sf"/>
</dbReference>
<accession>A0A382BZA3</accession>
<dbReference type="EMBL" id="UINC01031793">
    <property type="protein sequence ID" value="SVB18393.1"/>
    <property type="molecule type" value="Genomic_DNA"/>
</dbReference>
<reference evidence="3" key="1">
    <citation type="submission" date="2018-05" db="EMBL/GenBank/DDBJ databases">
        <authorList>
            <person name="Lanie J.A."/>
            <person name="Ng W.-L."/>
            <person name="Kazmierczak K.M."/>
            <person name="Andrzejewski T.M."/>
            <person name="Davidsen T.M."/>
            <person name="Wayne K.J."/>
            <person name="Tettelin H."/>
            <person name="Glass J.I."/>
            <person name="Rusch D."/>
            <person name="Podicherti R."/>
            <person name="Tsui H.-C.T."/>
            <person name="Winkler M.E."/>
        </authorList>
    </citation>
    <scope>NUCLEOTIDE SEQUENCE</scope>
</reference>
<proteinExistence type="predicted"/>
<dbReference type="Pfam" id="PF04324">
    <property type="entry name" value="Fer2_BFD"/>
    <property type="match status" value="1"/>
</dbReference>
<gene>
    <name evidence="3" type="ORF">METZ01_LOCUS171247</name>
</gene>
<feature type="compositionally biased region" description="Polar residues" evidence="1">
    <location>
        <begin position="75"/>
        <end position="88"/>
    </location>
</feature>
<evidence type="ECO:0000313" key="3">
    <source>
        <dbReference type="EMBL" id="SVB18393.1"/>
    </source>
</evidence>
<name>A0A382BZA3_9ZZZZ</name>
<organism evidence="3">
    <name type="scientific">marine metagenome</name>
    <dbReference type="NCBI Taxonomy" id="408172"/>
    <lineage>
        <taxon>unclassified sequences</taxon>
        <taxon>metagenomes</taxon>
        <taxon>ecological metagenomes</taxon>
    </lineage>
</organism>
<evidence type="ECO:0000256" key="1">
    <source>
        <dbReference type="SAM" id="MobiDB-lite"/>
    </source>
</evidence>
<evidence type="ECO:0000259" key="2">
    <source>
        <dbReference type="Pfam" id="PF04324"/>
    </source>
</evidence>
<dbReference type="Gene3D" id="1.10.10.1100">
    <property type="entry name" value="BFD-like [2Fe-2S]-binding domain"/>
    <property type="match status" value="1"/>
</dbReference>
<feature type="domain" description="BFD-like [2Fe-2S]-binding" evidence="2">
    <location>
        <begin position="14"/>
        <end position="59"/>
    </location>
</feature>
<feature type="region of interest" description="Disordered" evidence="1">
    <location>
        <begin position="73"/>
        <end position="97"/>
    </location>
</feature>